<protein>
    <submittedName>
        <fullName evidence="1">Uncharacterized protein</fullName>
    </submittedName>
</protein>
<dbReference type="EMBL" id="AL954747">
    <property type="protein sequence ID" value="CAD85252.1"/>
    <property type="molecule type" value="Genomic_DNA"/>
</dbReference>
<dbReference type="AlphaFoldDB" id="Q82UX6"/>
<dbReference type="KEGG" id="neu:NE1341"/>
<dbReference type="Proteomes" id="UP000001416">
    <property type="component" value="Chromosome"/>
</dbReference>
<keyword evidence="2" id="KW-1185">Reference proteome</keyword>
<dbReference type="STRING" id="228410.NE1341"/>
<organism evidence="1 2">
    <name type="scientific">Nitrosomonas europaea (strain ATCC 19718 / CIP 103999 / KCTC 2705 / NBRC 14298)</name>
    <dbReference type="NCBI Taxonomy" id="228410"/>
    <lineage>
        <taxon>Bacteria</taxon>
        <taxon>Pseudomonadati</taxon>
        <taxon>Pseudomonadota</taxon>
        <taxon>Betaproteobacteria</taxon>
        <taxon>Nitrosomonadales</taxon>
        <taxon>Nitrosomonadaceae</taxon>
        <taxon>Nitrosomonas</taxon>
    </lineage>
</organism>
<accession>Q82UX6</accession>
<gene>
    <name evidence="1" type="ordered locus">NE1341</name>
</gene>
<dbReference type="HOGENOM" id="CLU_1466748_0_0_4"/>
<reference evidence="1 2" key="1">
    <citation type="journal article" date="2003" name="J. Bacteriol.">
        <title>Complete genome sequence of the ammonia-oxidizing bacterium and obligate chemolithoautotroph Nitrosomonas europaea.</title>
        <authorList>
            <person name="Chain P."/>
            <person name="Lamerdin J."/>
            <person name="Larimer F."/>
            <person name="Regala W."/>
            <person name="Land M."/>
            <person name="Hauser L."/>
            <person name="Hooper A."/>
            <person name="Klotz M."/>
            <person name="Norton J."/>
            <person name="Sayavedra-Soto L."/>
            <person name="Arciero D."/>
            <person name="Hommes N."/>
            <person name="Whittaker M."/>
            <person name="Arp D."/>
        </authorList>
    </citation>
    <scope>NUCLEOTIDE SEQUENCE [LARGE SCALE GENOMIC DNA]</scope>
    <source>
        <strain evidence="2">ATCC 19718 / CIP 103999 / KCTC 2705 / NBRC 14298</strain>
    </source>
</reference>
<sequence>MMDVVEATRILRREFAVWGNRLDRFFLARYSLLVDKPPKDFGSRLQHRLRQFLVFIHLVPPRVVRRAWLPTLKHSSSAPDARALLIWALGMERDSLRNACLGFQRFLASRQDLAPVLVTDVADFAWFSRLGWMVEYLPELEGKGLPYQERKRDYLAWRYRDAVVVPAAAGLLDEENWNRLLQME</sequence>
<evidence type="ECO:0000313" key="1">
    <source>
        <dbReference type="EMBL" id="CAD85252.1"/>
    </source>
</evidence>
<name>Q82UX6_NITEU</name>
<evidence type="ECO:0000313" key="2">
    <source>
        <dbReference type="Proteomes" id="UP000001416"/>
    </source>
</evidence>
<proteinExistence type="predicted"/>